<feature type="repeat" description="ANK" evidence="9">
    <location>
        <begin position="698"/>
        <end position="730"/>
    </location>
</feature>
<feature type="repeat" description="ANK" evidence="9">
    <location>
        <begin position="580"/>
        <end position="612"/>
    </location>
</feature>
<dbReference type="GO" id="GO:0005634">
    <property type="term" value="C:nucleus"/>
    <property type="evidence" value="ECO:0007669"/>
    <property type="project" value="UniProtKB-SubCell"/>
</dbReference>
<evidence type="ECO:0000259" key="14">
    <source>
        <dbReference type="PROSITE" id="PS51977"/>
    </source>
</evidence>
<dbReference type="Gene3D" id="3.90.228.10">
    <property type="match status" value="1"/>
</dbReference>
<dbReference type="Gene3D" id="1.20.142.10">
    <property type="entry name" value="Poly(ADP-ribose) polymerase, regulatory domain"/>
    <property type="match status" value="1"/>
</dbReference>
<feature type="domain" description="WGR" evidence="14">
    <location>
        <begin position="1978"/>
        <end position="2079"/>
    </location>
</feature>
<protein>
    <recommendedName>
        <fullName evidence="10">Poly [ADP-ribose] polymerase</fullName>
        <shortName evidence="10">PARP</shortName>
        <ecNumber evidence="10">2.4.2.-</ecNumber>
    </recommendedName>
</protein>
<evidence type="ECO:0000259" key="13">
    <source>
        <dbReference type="PROSITE" id="PS51060"/>
    </source>
</evidence>
<dbReference type="InterPro" id="IPR036616">
    <property type="entry name" value="Poly(ADP-ribose)pol_reg_dom_sf"/>
</dbReference>
<dbReference type="Pfam" id="PF05406">
    <property type="entry name" value="WGR"/>
    <property type="match status" value="1"/>
</dbReference>
<dbReference type="InterPro" id="IPR008893">
    <property type="entry name" value="WGR_domain"/>
</dbReference>
<feature type="repeat" description="ANK" evidence="9">
    <location>
        <begin position="514"/>
        <end position="546"/>
    </location>
</feature>
<proteinExistence type="predicted"/>
<dbReference type="CDD" id="cd07997">
    <property type="entry name" value="WGR_PARP"/>
    <property type="match status" value="1"/>
</dbReference>
<dbReference type="InterPro" id="IPR036930">
    <property type="entry name" value="WGR_dom_sf"/>
</dbReference>
<evidence type="ECO:0000256" key="11">
    <source>
        <dbReference type="SAM" id="MobiDB-lite"/>
    </source>
</evidence>
<dbReference type="PROSITE" id="PS51977">
    <property type="entry name" value="WGR"/>
    <property type="match status" value="1"/>
</dbReference>
<feature type="compositionally biased region" description="Acidic residues" evidence="11">
    <location>
        <begin position="1739"/>
        <end position="1750"/>
    </location>
</feature>
<dbReference type="Pfam" id="PF00644">
    <property type="entry name" value="PARP"/>
    <property type="match status" value="1"/>
</dbReference>
<keyword evidence="3 10" id="KW-0808">Transferase</keyword>
<dbReference type="PROSITE" id="PS50088">
    <property type="entry name" value="ANK_REPEAT"/>
    <property type="match status" value="13"/>
</dbReference>
<dbReference type="EC" id="2.4.2.-" evidence="10"/>
<evidence type="ECO:0000256" key="2">
    <source>
        <dbReference type="ARBA" id="ARBA00022676"/>
    </source>
</evidence>
<name>A0A812CX74_ACAPH</name>
<dbReference type="PROSITE" id="PS51059">
    <property type="entry name" value="PARP_CATALYTIC"/>
    <property type="match status" value="1"/>
</dbReference>
<keyword evidence="7 9" id="KW-0040">ANK repeat</keyword>
<dbReference type="Pfam" id="PF12796">
    <property type="entry name" value="Ank_2"/>
    <property type="match status" value="6"/>
</dbReference>
<feature type="repeat" description="ANK" evidence="9">
    <location>
        <begin position="886"/>
        <end position="918"/>
    </location>
</feature>
<feature type="region of interest" description="Disordered" evidence="11">
    <location>
        <begin position="1719"/>
        <end position="1805"/>
    </location>
</feature>
<dbReference type="PANTHER" id="PTHR24166">
    <property type="entry name" value="ROLLING PEBBLES, ISOFORM B"/>
    <property type="match status" value="1"/>
</dbReference>
<dbReference type="SUPFAM" id="SSF56399">
    <property type="entry name" value="ADP-ribosylation"/>
    <property type="match status" value="1"/>
</dbReference>
<feature type="repeat" description="ANK" evidence="9">
    <location>
        <begin position="1209"/>
        <end position="1247"/>
    </location>
</feature>
<evidence type="ECO:0000256" key="10">
    <source>
        <dbReference type="RuleBase" id="RU362114"/>
    </source>
</evidence>
<dbReference type="EMBL" id="CAHIKZ030002041">
    <property type="protein sequence ID" value="CAE1280052.1"/>
    <property type="molecule type" value="Genomic_DNA"/>
</dbReference>
<evidence type="ECO:0000313" key="16">
    <source>
        <dbReference type="Proteomes" id="UP000597762"/>
    </source>
</evidence>
<dbReference type="InterPro" id="IPR012317">
    <property type="entry name" value="Poly(ADP-ribose)pol_cat_dom"/>
</dbReference>
<dbReference type="SUPFAM" id="SSF48403">
    <property type="entry name" value="Ankyrin repeat"/>
    <property type="match status" value="5"/>
</dbReference>
<accession>A0A812CX74</accession>
<evidence type="ECO:0000256" key="3">
    <source>
        <dbReference type="ARBA" id="ARBA00022679"/>
    </source>
</evidence>
<keyword evidence="6 10" id="KW-0520">NAD</keyword>
<evidence type="ECO:0000256" key="8">
    <source>
        <dbReference type="ARBA" id="ARBA00023242"/>
    </source>
</evidence>
<comment type="caution">
    <text evidence="15">The sequence shown here is derived from an EMBL/GenBank/DDBJ whole genome shotgun (WGS) entry which is preliminary data.</text>
</comment>
<dbReference type="InterPro" id="IPR050889">
    <property type="entry name" value="Dendritic_Spine_Reg/Scaffold"/>
</dbReference>
<dbReference type="SUPFAM" id="SSF142921">
    <property type="entry name" value="WGR domain-like"/>
    <property type="match status" value="1"/>
</dbReference>
<evidence type="ECO:0000256" key="4">
    <source>
        <dbReference type="ARBA" id="ARBA00022695"/>
    </source>
</evidence>
<feature type="compositionally biased region" description="Basic and acidic residues" evidence="11">
    <location>
        <begin position="236"/>
        <end position="254"/>
    </location>
</feature>
<dbReference type="SMART" id="SM00773">
    <property type="entry name" value="WGR"/>
    <property type="match status" value="1"/>
</dbReference>
<feature type="repeat" description="ANK" evidence="9">
    <location>
        <begin position="1636"/>
        <end position="1668"/>
    </location>
</feature>
<feature type="repeat" description="ANK" evidence="9">
    <location>
        <begin position="665"/>
        <end position="697"/>
    </location>
</feature>
<feature type="repeat" description="ANK" evidence="9">
    <location>
        <begin position="1137"/>
        <end position="1169"/>
    </location>
</feature>
<keyword evidence="16" id="KW-1185">Reference proteome</keyword>
<feature type="repeat" description="ANK" evidence="9">
    <location>
        <begin position="629"/>
        <end position="657"/>
    </location>
</feature>
<dbReference type="Gene3D" id="2.20.140.10">
    <property type="entry name" value="WGR domain"/>
    <property type="match status" value="1"/>
</dbReference>
<dbReference type="PANTHER" id="PTHR24166:SF48">
    <property type="entry name" value="PROTEIN VAPYRIN"/>
    <property type="match status" value="1"/>
</dbReference>
<feature type="repeat" description="ANK" evidence="9">
    <location>
        <begin position="1606"/>
        <end position="1635"/>
    </location>
</feature>
<feature type="region of interest" description="Disordered" evidence="11">
    <location>
        <begin position="223"/>
        <end position="274"/>
    </location>
</feature>
<dbReference type="OrthoDB" id="2017365at2759"/>
<evidence type="ECO:0000259" key="12">
    <source>
        <dbReference type="PROSITE" id="PS51059"/>
    </source>
</evidence>
<keyword evidence="8" id="KW-0539">Nucleus</keyword>
<dbReference type="Proteomes" id="UP000597762">
    <property type="component" value="Unassembled WGS sequence"/>
</dbReference>
<feature type="domain" description="PARP alpha-helical" evidence="13">
    <location>
        <begin position="2105"/>
        <end position="2237"/>
    </location>
</feature>
<reference evidence="15" key="1">
    <citation type="submission" date="2021-01" db="EMBL/GenBank/DDBJ databases">
        <authorList>
            <person name="Li R."/>
            <person name="Bekaert M."/>
        </authorList>
    </citation>
    <scope>NUCLEOTIDE SEQUENCE</scope>
    <source>
        <strain evidence="15">Farmed</strain>
    </source>
</reference>
<evidence type="ECO:0000313" key="15">
    <source>
        <dbReference type="EMBL" id="CAE1280052.1"/>
    </source>
</evidence>
<dbReference type="InterPro" id="IPR036770">
    <property type="entry name" value="Ankyrin_rpt-contain_sf"/>
</dbReference>
<evidence type="ECO:0000256" key="9">
    <source>
        <dbReference type="PROSITE-ProRule" id="PRU00023"/>
    </source>
</evidence>
<dbReference type="InterPro" id="IPR002110">
    <property type="entry name" value="Ankyrin_rpt"/>
</dbReference>
<organism evidence="15 16">
    <name type="scientific">Acanthosepion pharaonis</name>
    <name type="common">Pharaoh cuttlefish</name>
    <name type="synonym">Sepia pharaonis</name>
    <dbReference type="NCBI Taxonomy" id="158019"/>
    <lineage>
        <taxon>Eukaryota</taxon>
        <taxon>Metazoa</taxon>
        <taxon>Spiralia</taxon>
        <taxon>Lophotrochozoa</taxon>
        <taxon>Mollusca</taxon>
        <taxon>Cephalopoda</taxon>
        <taxon>Coleoidea</taxon>
        <taxon>Decapodiformes</taxon>
        <taxon>Sepiida</taxon>
        <taxon>Sepiina</taxon>
        <taxon>Sepiidae</taxon>
        <taxon>Acanthosepion</taxon>
    </lineage>
</organism>
<evidence type="ECO:0000256" key="7">
    <source>
        <dbReference type="ARBA" id="ARBA00023043"/>
    </source>
</evidence>
<dbReference type="Pfam" id="PF13637">
    <property type="entry name" value="Ank_4"/>
    <property type="match status" value="1"/>
</dbReference>
<dbReference type="SUPFAM" id="SSF47587">
    <property type="entry name" value="Domain of poly(ADP-ribose) polymerase"/>
    <property type="match status" value="1"/>
</dbReference>
<gene>
    <name evidence="15" type="ORF">SPHA_42105</name>
</gene>
<dbReference type="SMART" id="SM00248">
    <property type="entry name" value="ANK"/>
    <property type="match status" value="25"/>
</dbReference>
<dbReference type="PROSITE" id="PS50297">
    <property type="entry name" value="ANK_REP_REGION"/>
    <property type="match status" value="11"/>
</dbReference>
<dbReference type="Pfam" id="PF02877">
    <property type="entry name" value="PARP_reg"/>
    <property type="match status" value="1"/>
</dbReference>
<keyword evidence="4" id="KW-0548">Nucleotidyltransferase</keyword>
<feature type="repeat" description="ANK" evidence="9">
    <location>
        <begin position="1325"/>
        <end position="1352"/>
    </location>
</feature>
<dbReference type="PROSITE" id="PS51060">
    <property type="entry name" value="PARP_ALPHA_HD"/>
    <property type="match status" value="1"/>
</dbReference>
<keyword evidence="2 10" id="KW-0328">Glycosyltransferase</keyword>
<dbReference type="GO" id="GO:0003950">
    <property type="term" value="F:NAD+ poly-ADP-ribosyltransferase activity"/>
    <property type="evidence" value="ECO:0007669"/>
    <property type="project" value="UniProtKB-UniRule"/>
</dbReference>
<dbReference type="GO" id="GO:0016779">
    <property type="term" value="F:nucleotidyltransferase activity"/>
    <property type="evidence" value="ECO:0007669"/>
    <property type="project" value="UniProtKB-KW"/>
</dbReference>
<feature type="repeat" description="ANK" evidence="9">
    <location>
        <begin position="1292"/>
        <end position="1324"/>
    </location>
</feature>
<evidence type="ECO:0000256" key="6">
    <source>
        <dbReference type="ARBA" id="ARBA00023027"/>
    </source>
</evidence>
<evidence type="ECO:0000256" key="5">
    <source>
        <dbReference type="ARBA" id="ARBA00022737"/>
    </source>
</evidence>
<feature type="compositionally biased region" description="Acidic residues" evidence="11">
    <location>
        <begin position="1757"/>
        <end position="1797"/>
    </location>
</feature>
<dbReference type="InterPro" id="IPR004102">
    <property type="entry name" value="Poly(ADP-ribose)pol_reg_dom"/>
</dbReference>
<sequence>MPRSIYLSIYLSILTIFFFFLSISSSSRHPCFSTFYLRFLAFFSPERRIKEEHIYNITMDITHAVTPGRKKVYNMEPRTPLKRQRIPVQRFQSPVLEEGAPKPKIPTEEKILLFKKGTFLAVRNPEGSFYVCKAQQIVYRSSKRFRIQWLNLVQPPDVYKLDYMDATELECVLCDVKMDRIEKDTYRLHFVQQSRAEKALKKVLNLERGLPINEGIDEDEPLIKRKKAVESSPKPSAKDAKVTSKGKGKTEKAAAGKRKGGGGKNPDKKLKPNPNIVVLDKEPFFETNEAVPFISAQVNGKLAIRAVLLNDMTLLKSLTHGLDYLRSPNNKLTALHYAIQRQNRGAVIYLAEDYFSSNRKSSQQKTNLLIKSMNTGWYNPTFLGIRNIRALTVGRGNREGNNALTKDINEDVMFMPENFFEYAVSIGASKEILELLFEANQNETRDEQLVSVYQNIHQAIVKGHRKLAGKLIEEAEKAGGHGYNYLHKEVLLFEKEDLRANILPASVRKKPFYSKITPLHCAAINPNIKYLQTLVGVEPDINIVDKWQRRPIHYAAACVSSAPLEYLLEKFANPSDEDSSGMSALHFAAQAGRPQNVDILLKRAKNLGTESDVFAAKYGPAGINRSNRFGSCPLHLAITNGHTDVVKVLLKHQVDVNKPLTASKDKMTPLMIAACKGHLEIARLLVGQKAFIEQTDKMKRTALTHAAMNGNTHLVSYFLSLGADPNHTDSSGNSVVHYAAAYGWFFCLKLLVANGGANPNLANDWKMTPVCIAFLKGHFGLVDLLLNQPGVDINFKDDKGRTLVSIAASSKLVPELMDQLNYLLNKKADCSLADLEGYNPLHHLARNMHSKLDSNELPDAETMKVSVDVANFLIDNGCDPTARANDGITPLMLAIEKNNVLLVKALLQKKGSVSLDKNKNNKNILHMMAELCIKGDMSSILRDVIEQNKRMLDETTMEIDGVSPPPDKDVLKQLAKMVDNEGFTPLLRACQKYKNLQMKSYRQKNEADLDKARANARSFILMLIDEAGSDVNATVQKKYFKDASSQPQSEEEQYVPEGKWSTVHFMVSAVHENSVTTDGIVTYCPGLKLLLTKKPKLDHQDIKGCVPLIQAINLNRPYAVKLLLLAGANPNCSWSAKQVTPLLLVAQNGKPELIKMLVDAHANLDVTNASTQQTPLHLACENKVRDADALKRVQILTEAGANVNALDSKGLTPLHCAVKHNTGELDSSTDMEELLIKIGADVFVKDKRKCLPLHYAFGDMDSPSYSTADPIELIQTLTSAMQHRLIDEPDSTGLTPLHRAACRGSTICCRHLMRMNADTNRKDCYGNTPLAYAVRYKHDSCAIMLLQQGANVKENVIIPPAASNLSKDAQNADRKLKPIWKWQPIRNIANRPEKKVHPIFQEAIASELQNVAYVMLDSNGMDLRSGIESALCVSKYNVALRLIKKVHDISRLQSTNQDSRNLLHMLALCTKPGVDTEAQLKIARILLEKGVSLNQTDMYGCTPLMYAALMHQPYRLGQLMSSRNPRLDIKHKDRHGRDVMAAFFWHYDKVSDIDTEAKDWLKMLISLDASLDILFDLPPPHPLLFGEQVTFQRMNYFTRCDGPLITPLIFAICSYNTNLVRFLLKNGASPNFADEKGLTPIMHAVKKNDINIVKLLLNYDYHPEQTHEVTKAELPKMPSQQLFTLKMISAENKTPAAAQANGNGSAVDDLPEVVSVMAEEGTDATDKVDDIENGASDMSDAEVNDVDNEDSVGSSDESNDEKDGDNDDEEYDDNEGNDYNDNDDGNDTDEVDSEETDLQQKPPIFPRLNSKASFMLKQGNQSSFSFRFDNIPTVEKTSIVNINCIDNDGRTVLHHLVCPLEYGTYDNDEILYVLFKAGAPLEFEDTAGLSPLKHALINGAPRLARMLQKLTGVERDKWEKPTFNCLGEPDGISNTLPNVDFESDSKAIESVLVPNVSDSGDEKEFVPQPDENCNIRASCEVVFDSSQSLPFDVLLTKVDVCCGVWGMYNFYKMQIVREKNKDLYVLFTRWGRIGDRGQFQHTPFFSIEEASKEFCKIFKSKTGNEWSKIKLFKNHPKKYRLVHTEDRLKGKKQPPIKFDLNSDLPSKLPPRLQELIKELSSVKMLSTAYSMCGIDTDILPFGQIKKEALLNALKILHQLRDLIEIADKTKGSAAQVQDYQTTCENIAKMSNEYFHLVPQAGYEYEKIRPIHDKRSLKNHLRKITNLLDYEMASRILLGAQYRLKEMNPLDYIYKAIGCHIKLMSENEFETQYILKYIYSTDHNVKVHAIYRLSRGGEEERVQELNLENRMLLWHGSRVPNFISILSRGLLISPSEAQISGHMFGEVTLPSLFIALLSLWLIDK</sequence>
<dbReference type="Pfam" id="PF00023">
    <property type="entry name" value="Ank"/>
    <property type="match status" value="1"/>
</dbReference>
<feature type="repeat" description="ANK" evidence="9">
    <location>
        <begin position="1171"/>
        <end position="1208"/>
    </location>
</feature>
<keyword evidence="5" id="KW-0677">Repeat</keyword>
<dbReference type="Gene3D" id="1.25.40.20">
    <property type="entry name" value="Ankyrin repeat-containing domain"/>
    <property type="match status" value="7"/>
</dbReference>
<feature type="domain" description="PARP catalytic" evidence="12">
    <location>
        <begin position="2247"/>
        <end position="2363"/>
    </location>
</feature>
<evidence type="ECO:0000256" key="1">
    <source>
        <dbReference type="ARBA" id="ARBA00004123"/>
    </source>
</evidence>
<comment type="subcellular location">
    <subcellularLocation>
        <location evidence="1">Nucleus</location>
    </subcellularLocation>
</comment>